<evidence type="ECO:0000256" key="3">
    <source>
        <dbReference type="ARBA" id="ARBA00023002"/>
    </source>
</evidence>
<dbReference type="GO" id="GO:0051287">
    <property type="term" value="F:NAD binding"/>
    <property type="evidence" value="ECO:0007669"/>
    <property type="project" value="InterPro"/>
</dbReference>
<feature type="binding site" evidence="9">
    <location>
        <position position="134"/>
    </location>
    <ligand>
        <name>NAD(+)</name>
        <dbReference type="ChEBI" id="CHEBI:57540"/>
    </ligand>
</feature>
<evidence type="ECO:0000256" key="8">
    <source>
        <dbReference type="PIRSR" id="PIRSR000114-2"/>
    </source>
</evidence>
<evidence type="ECO:0000256" key="5">
    <source>
        <dbReference type="ARBA" id="ARBA00023209"/>
    </source>
</evidence>
<keyword evidence="2" id="KW-0444">Lipid biosynthesis</keyword>
<feature type="binding site" evidence="9">
    <location>
        <position position="249"/>
    </location>
    <ligand>
        <name>NAD(+)</name>
        <dbReference type="ChEBI" id="CHEBI:57540"/>
    </ligand>
</feature>
<evidence type="ECO:0000256" key="4">
    <source>
        <dbReference type="ARBA" id="ARBA00023098"/>
    </source>
</evidence>
<dbReference type="GO" id="GO:0005975">
    <property type="term" value="P:carbohydrate metabolic process"/>
    <property type="evidence" value="ECO:0007669"/>
    <property type="project" value="InterPro"/>
</dbReference>
<dbReference type="Pfam" id="PF01210">
    <property type="entry name" value="NAD_Gly3P_dh_N"/>
    <property type="match status" value="1"/>
</dbReference>
<proteinExistence type="inferred from homology"/>
<evidence type="ECO:0000256" key="2">
    <source>
        <dbReference type="ARBA" id="ARBA00022516"/>
    </source>
</evidence>
<keyword evidence="6" id="KW-1208">Phospholipid metabolism</keyword>
<feature type="domain" description="Glycerol-3-phosphate dehydrogenase NAD-dependent C-terminal" evidence="13">
    <location>
        <begin position="174"/>
        <end position="313"/>
    </location>
</feature>
<dbReference type="InterPro" id="IPR036291">
    <property type="entry name" value="NAD(P)-bd_dom_sf"/>
</dbReference>
<evidence type="ECO:0000313" key="15">
    <source>
        <dbReference type="Proteomes" id="UP000297031"/>
    </source>
</evidence>
<dbReference type="NCBIfam" id="NF000942">
    <property type="entry name" value="PRK00094.1-4"/>
    <property type="match status" value="1"/>
</dbReference>
<dbReference type="EMBL" id="CP039393">
    <property type="protein sequence ID" value="QCD37100.1"/>
    <property type="molecule type" value="Genomic_DNA"/>
</dbReference>
<dbReference type="InterPro" id="IPR008927">
    <property type="entry name" value="6-PGluconate_DH-like_C_sf"/>
</dbReference>
<dbReference type="GO" id="GO:0005829">
    <property type="term" value="C:cytosol"/>
    <property type="evidence" value="ECO:0007669"/>
    <property type="project" value="TreeGrafter"/>
</dbReference>
<name>A0A4P7VS58_9BACT</name>
<feature type="domain" description="Glycerol-3-phosphate dehydrogenase NAD-dependent N-terminal" evidence="12">
    <location>
        <begin position="1"/>
        <end position="154"/>
    </location>
</feature>
<keyword evidence="4" id="KW-0443">Lipid metabolism</keyword>
<evidence type="ECO:0000256" key="7">
    <source>
        <dbReference type="PIRSR" id="PIRSR000114-1"/>
    </source>
</evidence>
<sequence>MGGGSWATALSKLLLQNCDSIIWYMRRDDRINDFKRLGHNPAYLSDVEFPIGRIDFRSDINAACTEADTLLMAMPSPYFKSHLAKLTADISDKNIVVATKGIVPDENEVISDYMVEYYGVDPSRIVVVSGPCHAEEVALGRLSYLTVACNDIELARKFTSMLDGKAMKTFVSTDVHGIEYAGVLKNIYAIASGMVHGMKAGDNYQAMVISNAIREMARFIEAISPGKRQICDSVYLGDLLVTSYSRFSRNHNFGAMIGRGYTVKAAMMEMEMVAEGYYGTKCIHEINRKYEVNMPLLDCVYRILYERCPVSLAFEKLSTELI</sequence>
<feature type="binding site" evidence="8">
    <location>
        <position position="100"/>
    </location>
    <ligand>
        <name>substrate</name>
    </ligand>
</feature>
<keyword evidence="3 10" id="KW-0560">Oxidoreductase</keyword>
<evidence type="ECO:0000256" key="6">
    <source>
        <dbReference type="ARBA" id="ARBA00023264"/>
    </source>
</evidence>
<dbReference type="SUPFAM" id="SSF51735">
    <property type="entry name" value="NAD(P)-binding Rossmann-fold domains"/>
    <property type="match status" value="1"/>
</dbReference>
<feature type="active site" description="Proton acceptor" evidence="7">
    <location>
        <position position="185"/>
    </location>
</feature>
<dbReference type="OrthoDB" id="9812273at2"/>
<dbReference type="SUPFAM" id="SSF48179">
    <property type="entry name" value="6-phosphogluconate dehydrogenase C-terminal domain-like"/>
    <property type="match status" value="1"/>
</dbReference>
<dbReference type="Gene3D" id="1.10.1040.10">
    <property type="entry name" value="N-(1-d-carboxylethyl)-l-norvaline Dehydrogenase, domain 2"/>
    <property type="match status" value="1"/>
</dbReference>
<dbReference type="AlphaFoldDB" id="A0A4P7VS58"/>
<dbReference type="InterPro" id="IPR006109">
    <property type="entry name" value="G3P_DH_NAD-dep_C"/>
</dbReference>
<organism evidence="14 15">
    <name type="scientific">Muribaculum gordoncarteri</name>
    <dbReference type="NCBI Taxonomy" id="2530390"/>
    <lineage>
        <taxon>Bacteria</taxon>
        <taxon>Pseudomonadati</taxon>
        <taxon>Bacteroidota</taxon>
        <taxon>Bacteroidia</taxon>
        <taxon>Bacteroidales</taxon>
        <taxon>Muribaculaceae</taxon>
        <taxon>Muribaculum</taxon>
    </lineage>
</organism>
<comment type="similarity">
    <text evidence="1 10">Belongs to the NAD-dependent glycerol-3-phosphate dehydrogenase family.</text>
</comment>
<dbReference type="KEGG" id="mgod:E7746_11840"/>
<keyword evidence="5" id="KW-0594">Phospholipid biosynthesis</keyword>
<dbReference type="Gene3D" id="3.40.50.720">
    <property type="entry name" value="NAD(P)-binding Rossmann-like Domain"/>
    <property type="match status" value="1"/>
</dbReference>
<reference evidence="14 15" key="1">
    <citation type="submission" date="2019-02" db="EMBL/GenBank/DDBJ databases">
        <title>Isolation and identification of novel species under the genus Muribaculum.</title>
        <authorList>
            <person name="Miyake S."/>
            <person name="Ding Y."/>
            <person name="Low A."/>
            <person name="Soh M."/>
            <person name="Seedorf H."/>
        </authorList>
    </citation>
    <scope>NUCLEOTIDE SEQUENCE [LARGE SCALE GENOMIC DNA]</scope>
    <source>
        <strain evidence="14 15">TLL-A4</strain>
    </source>
</reference>
<dbReference type="PIRSF" id="PIRSF000114">
    <property type="entry name" value="Glycerol-3-P_dh"/>
    <property type="match status" value="1"/>
</dbReference>
<feature type="binding site" evidence="8">
    <location>
        <begin position="249"/>
        <end position="250"/>
    </location>
    <ligand>
        <name>substrate</name>
    </ligand>
</feature>
<dbReference type="EC" id="1.1.1.94" evidence="11"/>
<dbReference type="InterPro" id="IPR013328">
    <property type="entry name" value="6PGD_dom2"/>
</dbReference>
<evidence type="ECO:0000256" key="11">
    <source>
        <dbReference type="RuleBase" id="RU000439"/>
    </source>
</evidence>
<dbReference type="InterPro" id="IPR006168">
    <property type="entry name" value="G3P_DH_NAD-dep"/>
</dbReference>
<protein>
    <recommendedName>
        <fullName evidence="11">Glycerol-3-phosphate dehydrogenase</fullName>
        <ecNumber evidence="11">1.1.1.94</ecNumber>
    </recommendedName>
</protein>
<dbReference type="PANTHER" id="PTHR11728:SF1">
    <property type="entry name" value="GLYCEROL-3-PHOSPHATE DEHYDROGENASE [NAD(+)] 2, CHLOROPLASTIC"/>
    <property type="match status" value="1"/>
</dbReference>
<keyword evidence="15" id="KW-1185">Reference proteome</keyword>
<evidence type="ECO:0000259" key="13">
    <source>
        <dbReference type="Pfam" id="PF07479"/>
    </source>
</evidence>
<dbReference type="GO" id="GO:0046168">
    <property type="term" value="P:glycerol-3-phosphate catabolic process"/>
    <property type="evidence" value="ECO:0007669"/>
    <property type="project" value="InterPro"/>
</dbReference>
<dbReference type="GO" id="GO:0141153">
    <property type="term" value="F:glycerol-3-phosphate dehydrogenase (NADP+) activity"/>
    <property type="evidence" value="ECO:0007669"/>
    <property type="project" value="RHEA"/>
</dbReference>
<dbReference type="Pfam" id="PF07479">
    <property type="entry name" value="NAD_Gly3P_dh_C"/>
    <property type="match status" value="1"/>
</dbReference>
<evidence type="ECO:0000256" key="10">
    <source>
        <dbReference type="RuleBase" id="RU000437"/>
    </source>
</evidence>
<keyword evidence="9 10" id="KW-0520">NAD</keyword>
<evidence type="ECO:0000259" key="12">
    <source>
        <dbReference type="Pfam" id="PF01210"/>
    </source>
</evidence>
<dbReference type="PRINTS" id="PR00077">
    <property type="entry name" value="GPDHDRGNASE"/>
</dbReference>
<evidence type="ECO:0000256" key="9">
    <source>
        <dbReference type="PIRSR" id="PIRSR000114-3"/>
    </source>
</evidence>
<dbReference type="InterPro" id="IPR011128">
    <property type="entry name" value="G3P_DH_NAD-dep_N"/>
</dbReference>
<comment type="catalytic activity">
    <reaction evidence="11">
        <text>sn-glycerol 3-phosphate + NADP(+) = dihydroxyacetone phosphate + NADPH + H(+)</text>
        <dbReference type="Rhea" id="RHEA:11096"/>
        <dbReference type="ChEBI" id="CHEBI:15378"/>
        <dbReference type="ChEBI" id="CHEBI:57597"/>
        <dbReference type="ChEBI" id="CHEBI:57642"/>
        <dbReference type="ChEBI" id="CHEBI:57783"/>
        <dbReference type="ChEBI" id="CHEBI:58349"/>
        <dbReference type="EC" id="1.1.1.94"/>
    </reaction>
</comment>
<dbReference type="PROSITE" id="PS00957">
    <property type="entry name" value="NAD_G3PDH"/>
    <property type="match status" value="1"/>
</dbReference>
<accession>A0A4P7VS58</accession>
<dbReference type="GO" id="GO:0008654">
    <property type="term" value="P:phospholipid biosynthetic process"/>
    <property type="evidence" value="ECO:0007669"/>
    <property type="project" value="UniProtKB-KW"/>
</dbReference>
<evidence type="ECO:0000256" key="1">
    <source>
        <dbReference type="ARBA" id="ARBA00011009"/>
    </source>
</evidence>
<dbReference type="Proteomes" id="UP000297031">
    <property type="component" value="Chromosome"/>
</dbReference>
<gene>
    <name evidence="14" type="ORF">E7746_11840</name>
</gene>
<evidence type="ECO:0000313" key="14">
    <source>
        <dbReference type="EMBL" id="QCD37100.1"/>
    </source>
</evidence>
<dbReference type="PANTHER" id="PTHR11728">
    <property type="entry name" value="GLYCEROL-3-PHOSPHATE DEHYDROGENASE"/>
    <property type="match status" value="1"/>
</dbReference>